<dbReference type="EMBL" id="LIIK01000017">
    <property type="protein sequence ID" value="KQM08928.1"/>
    <property type="molecule type" value="Genomic_DNA"/>
</dbReference>
<accession>A0A0Q4B7B3</accession>
<dbReference type="Pfam" id="PF00132">
    <property type="entry name" value="Hexapep"/>
    <property type="match status" value="3"/>
</dbReference>
<dbReference type="InterPro" id="IPR011004">
    <property type="entry name" value="Trimer_LpxA-like_sf"/>
</dbReference>
<dbReference type="HAMAP" id="MF_00523">
    <property type="entry name" value="LpxD"/>
    <property type="match status" value="1"/>
</dbReference>
<dbReference type="NCBIfam" id="NF002060">
    <property type="entry name" value="PRK00892.1"/>
    <property type="match status" value="1"/>
</dbReference>
<dbReference type="GO" id="GO:0016020">
    <property type="term" value="C:membrane"/>
    <property type="evidence" value="ECO:0007669"/>
    <property type="project" value="GOC"/>
</dbReference>
<dbReference type="PANTHER" id="PTHR43378">
    <property type="entry name" value="UDP-3-O-ACYLGLUCOSAMINE N-ACYLTRANSFERASE"/>
    <property type="match status" value="1"/>
</dbReference>
<evidence type="ECO:0000256" key="3">
    <source>
        <dbReference type="ARBA" id="ARBA00022679"/>
    </source>
</evidence>
<feature type="active site" description="Proton acceptor" evidence="7">
    <location>
        <position position="241"/>
    </location>
</feature>
<dbReference type="Pfam" id="PF04613">
    <property type="entry name" value="LpxD"/>
    <property type="match status" value="1"/>
</dbReference>
<keyword evidence="2 7" id="KW-0441">Lipid A biosynthesis</keyword>
<keyword evidence="10" id="KW-1185">Reference proteome</keyword>
<comment type="pathway">
    <text evidence="7">Bacterial outer membrane biogenesis; LPS lipid A biosynthesis.</text>
</comment>
<feature type="domain" description="UDP-3-O-[3-hydroxymyristoyl] glucosamine N-acyltransferase non-repeat region" evidence="8">
    <location>
        <begin position="23"/>
        <end position="90"/>
    </location>
</feature>
<dbReference type="InterPro" id="IPR007691">
    <property type="entry name" value="LpxD"/>
</dbReference>
<comment type="subunit">
    <text evidence="7">Homotrimer.</text>
</comment>
<evidence type="ECO:0000256" key="2">
    <source>
        <dbReference type="ARBA" id="ARBA00022556"/>
    </source>
</evidence>
<keyword evidence="1 7" id="KW-0444">Lipid biosynthesis</keyword>
<dbReference type="Proteomes" id="UP000054172">
    <property type="component" value="Unassembled WGS sequence"/>
</dbReference>
<evidence type="ECO:0000313" key="10">
    <source>
        <dbReference type="Proteomes" id="UP000054172"/>
    </source>
</evidence>
<comment type="similarity">
    <text evidence="7">Belongs to the transferase hexapeptide repeat family. LpxD subfamily.</text>
</comment>
<dbReference type="NCBIfam" id="TIGR01853">
    <property type="entry name" value="lipid_A_lpxD"/>
    <property type="match status" value="1"/>
</dbReference>
<dbReference type="GO" id="GO:0016410">
    <property type="term" value="F:N-acyltransferase activity"/>
    <property type="evidence" value="ECO:0007669"/>
    <property type="project" value="InterPro"/>
</dbReference>
<evidence type="ECO:0000259" key="8">
    <source>
        <dbReference type="Pfam" id="PF04613"/>
    </source>
</evidence>
<dbReference type="Gene3D" id="3.40.1390.10">
    <property type="entry name" value="MurE/MurF, N-terminal domain"/>
    <property type="match status" value="1"/>
</dbReference>
<dbReference type="STRING" id="1702214.AL399_04510"/>
<evidence type="ECO:0000256" key="5">
    <source>
        <dbReference type="ARBA" id="ARBA00023098"/>
    </source>
</evidence>
<dbReference type="UniPathway" id="UPA00973"/>
<dbReference type="GO" id="GO:0009245">
    <property type="term" value="P:lipid A biosynthetic process"/>
    <property type="evidence" value="ECO:0007669"/>
    <property type="project" value="UniProtKB-UniRule"/>
</dbReference>
<reference evidence="9" key="1">
    <citation type="submission" date="2015-08" db="EMBL/GenBank/DDBJ databases">
        <title>Candidatus Bacteriodes Periocalifornicus.</title>
        <authorList>
            <person name="McLean J.S."/>
            <person name="Kelley S."/>
        </authorList>
    </citation>
    <scope>NUCLEOTIDE SEQUENCE [LARGE SCALE GENOMIC DNA]</scope>
    <source>
        <strain evidence="9">12B</strain>
    </source>
</reference>
<keyword evidence="6 7" id="KW-0012">Acyltransferase</keyword>
<dbReference type="Gene3D" id="2.160.10.10">
    <property type="entry name" value="Hexapeptide repeat proteins"/>
    <property type="match status" value="1"/>
</dbReference>
<dbReference type="GO" id="GO:0103118">
    <property type="term" value="F:UDP-3-O-[(3R)-3-hydroxyacyl]-glucosamine N-acyltransferase activity"/>
    <property type="evidence" value="ECO:0007669"/>
    <property type="project" value="UniProtKB-EC"/>
</dbReference>
<proteinExistence type="inferred from homology"/>
<dbReference type="InterPro" id="IPR020573">
    <property type="entry name" value="UDP_GlcNAc_AcTrfase_non-rep"/>
</dbReference>
<comment type="catalytic activity">
    <reaction evidence="7">
        <text>a UDP-3-O-[(3R)-3-hydroxyacyl]-alpha-D-glucosamine + a (3R)-hydroxyacyl-[ACP] = a UDP-2-N,3-O-bis[(3R)-3-hydroxyacyl]-alpha-D-glucosamine + holo-[ACP] + H(+)</text>
        <dbReference type="Rhea" id="RHEA:53836"/>
        <dbReference type="Rhea" id="RHEA-COMP:9685"/>
        <dbReference type="Rhea" id="RHEA-COMP:9945"/>
        <dbReference type="ChEBI" id="CHEBI:15378"/>
        <dbReference type="ChEBI" id="CHEBI:64479"/>
        <dbReference type="ChEBI" id="CHEBI:78827"/>
        <dbReference type="ChEBI" id="CHEBI:137740"/>
        <dbReference type="ChEBI" id="CHEBI:137748"/>
        <dbReference type="EC" id="2.3.1.191"/>
    </reaction>
</comment>
<dbReference type="SUPFAM" id="SSF51161">
    <property type="entry name" value="Trimeric LpxA-like enzymes"/>
    <property type="match status" value="1"/>
</dbReference>
<dbReference type="AlphaFoldDB" id="A0A0Q4B7B3"/>
<evidence type="ECO:0000256" key="4">
    <source>
        <dbReference type="ARBA" id="ARBA00022737"/>
    </source>
</evidence>
<keyword evidence="5 7" id="KW-0443">Lipid metabolism</keyword>
<keyword evidence="3 7" id="KW-0808">Transferase</keyword>
<name>A0A0Q4B7B3_9BACT</name>
<dbReference type="PATRIC" id="fig|1702214.3.peg.1811"/>
<evidence type="ECO:0000256" key="1">
    <source>
        <dbReference type="ARBA" id="ARBA00022516"/>
    </source>
</evidence>
<dbReference type="InterPro" id="IPR001451">
    <property type="entry name" value="Hexapep"/>
</dbReference>
<keyword evidence="4 7" id="KW-0677">Repeat</keyword>
<evidence type="ECO:0000313" key="9">
    <source>
        <dbReference type="EMBL" id="KQM08928.1"/>
    </source>
</evidence>
<dbReference type="EC" id="2.3.1.191" evidence="7"/>
<comment type="function">
    <text evidence="7">Catalyzes the N-acylation of UDP-3-O-acylglucosamine using 3-hydroxyacyl-ACP as the acyl donor. Is involved in the biosynthesis of lipid A, a phosphorylated glycolipid that anchors the lipopolysaccharide to the outer membrane of the cell.</text>
</comment>
<dbReference type="CDD" id="cd03352">
    <property type="entry name" value="LbH_LpxD"/>
    <property type="match status" value="1"/>
</dbReference>
<evidence type="ECO:0000256" key="6">
    <source>
        <dbReference type="ARBA" id="ARBA00023315"/>
    </source>
</evidence>
<protein>
    <recommendedName>
        <fullName evidence="7">UDP-3-O-acylglucosamine N-acyltransferase</fullName>
        <ecNumber evidence="7">2.3.1.191</ecNumber>
    </recommendedName>
</protein>
<dbReference type="PANTHER" id="PTHR43378:SF2">
    <property type="entry name" value="UDP-3-O-ACYLGLUCOSAMINE N-ACYLTRANSFERASE 1, MITOCHONDRIAL-RELATED"/>
    <property type="match status" value="1"/>
</dbReference>
<sequence length="346" mass="37065">MELTALAIAEYLGGTVEGDPKATVSEFAKIEEATPGSLSFLSNPKYEHYLYTTKATVVLVNRDLKLEKPVEPTLVRVDDSYGALAKLLQLANAQQPRKQGIHPLACVEKSATLGQGVYIGPYVYVGEEAVVEDNAQIYPHSFIGDRARVGEGTTIYAGVKIYQDCEVGRNCIVHAGVVIGADGFGFAPQPDGSYNKIPQMGNVIVADNVEIGANTTIDRAAMGATRIAEGVKLDNLIQVAHNVEIGEHTVIAAQCGIAGSTKVGKHCMFGGQVGLVGHIEITDGVQIGAQTGVSNSIRKADEPIMGYPAMPLRLFYRTSAIVRRLPEMAAELERLKKLVEGESKDR</sequence>
<comment type="caution">
    <text evidence="9">The sequence shown here is derived from an EMBL/GenBank/DDBJ whole genome shotgun (WGS) entry which is preliminary data.</text>
</comment>
<gene>
    <name evidence="7" type="primary">lpxD</name>
    <name evidence="9" type="ORF">AL399_04510</name>
</gene>
<evidence type="ECO:0000256" key="7">
    <source>
        <dbReference type="HAMAP-Rule" id="MF_00523"/>
    </source>
</evidence>
<organism evidence="9 10">
    <name type="scientific">Candidatus [Bacteroides] periocalifornicus</name>
    <dbReference type="NCBI Taxonomy" id="1702214"/>
    <lineage>
        <taxon>Bacteria</taxon>
        <taxon>Pseudomonadati</taxon>
        <taxon>Bacteroidota</taxon>
    </lineage>
</organism>